<gene>
    <name evidence="3" type="ORF">LMG22037_06617</name>
</gene>
<dbReference type="AlphaFoldDB" id="A0A6J5CNZ9"/>
<evidence type="ECO:0000259" key="1">
    <source>
        <dbReference type="Pfam" id="PF18426"/>
    </source>
</evidence>
<dbReference type="RefSeq" id="WP_035484960.1">
    <property type="nucleotide sequence ID" value="NZ_CADFGL010000082.1"/>
</dbReference>
<evidence type="ECO:0000259" key="2">
    <source>
        <dbReference type="Pfam" id="PF18443"/>
    </source>
</evidence>
<dbReference type="Pfam" id="PF18426">
    <property type="entry name" value="Tli4_C"/>
    <property type="match status" value="1"/>
</dbReference>
<reference evidence="3 4" key="1">
    <citation type="submission" date="2020-04" db="EMBL/GenBank/DDBJ databases">
        <authorList>
            <person name="De Canck E."/>
        </authorList>
    </citation>
    <scope>NUCLEOTIDE SEQUENCE [LARGE SCALE GENOMIC DNA]</scope>
    <source>
        <strain evidence="3 4">LMG 22037</strain>
    </source>
</reference>
<evidence type="ECO:0000313" key="3">
    <source>
        <dbReference type="EMBL" id="CAB3742631.1"/>
    </source>
</evidence>
<dbReference type="Pfam" id="PF18443">
    <property type="entry name" value="Tli4_N"/>
    <property type="match status" value="1"/>
</dbReference>
<feature type="domain" description="Tle cognate immunity protein 4 N-terminal" evidence="2">
    <location>
        <begin position="39"/>
        <end position="191"/>
    </location>
</feature>
<protein>
    <recommendedName>
        <fullName evidence="5">Tle cognate immunity protein 4 C-terminal domain-containing protein</fullName>
    </recommendedName>
</protein>
<evidence type="ECO:0008006" key="5">
    <source>
        <dbReference type="Google" id="ProtNLM"/>
    </source>
</evidence>
<sequence>MLKTGWLVCAVLLTACGAKTSALTEQEKKVVREMTTDMKSRCVGRYLIDLPINAQPIGDAKFDGVRVTAKAQSLEQFQHEMHQRDTELRETKSTLGYTFFLDGGRMRGKENTQYFVTLGDSGATNDIERVIEVYKWDRGYKIDMRIEAFDSIHAEYTRKYEGTPYGIPNPVNDVPDKSRLAFDLIERVQGRSEDEIPTEPGTCFVGGFMPGKAIAEEEQISTSYVLADKTDVSFSWDSFANLQAASTLLRRIRSAEVQDALKAAKGHVIRSGSVVLPSGMKVDEVLASALTLVQVEGHHCSLETNYLGSPKTPYIVLDMETASPNFMAEADTIRQSSLTEGEAVALWDAVSSSLRPRPNAF</sequence>
<organism evidence="3 4">
    <name type="scientific">Paraburkholderia phenoliruptrix</name>
    <dbReference type="NCBI Taxonomy" id="252970"/>
    <lineage>
        <taxon>Bacteria</taxon>
        <taxon>Pseudomonadati</taxon>
        <taxon>Pseudomonadota</taxon>
        <taxon>Betaproteobacteria</taxon>
        <taxon>Burkholderiales</taxon>
        <taxon>Burkholderiaceae</taxon>
        <taxon>Paraburkholderia</taxon>
    </lineage>
</organism>
<evidence type="ECO:0000313" key="4">
    <source>
        <dbReference type="Proteomes" id="UP000494249"/>
    </source>
</evidence>
<proteinExistence type="predicted"/>
<dbReference type="InterPro" id="IPR040761">
    <property type="entry name" value="Tli4_N"/>
</dbReference>
<dbReference type="Proteomes" id="UP000494249">
    <property type="component" value="Unassembled WGS sequence"/>
</dbReference>
<feature type="domain" description="Tle cognate immunity protein 4 C-terminal" evidence="1">
    <location>
        <begin position="195"/>
        <end position="359"/>
    </location>
</feature>
<dbReference type="PROSITE" id="PS51257">
    <property type="entry name" value="PROKAR_LIPOPROTEIN"/>
    <property type="match status" value="1"/>
</dbReference>
<accession>A0A6J5CNZ9</accession>
<name>A0A6J5CNZ9_9BURK</name>
<dbReference type="InterPro" id="IPR041290">
    <property type="entry name" value="Tli4_C"/>
</dbReference>
<dbReference type="EMBL" id="CADIKB010000088">
    <property type="protein sequence ID" value="CAB3742631.1"/>
    <property type="molecule type" value="Genomic_DNA"/>
</dbReference>